<dbReference type="AlphaFoldDB" id="A0A7S3JC45"/>
<evidence type="ECO:0000256" key="1">
    <source>
        <dbReference type="SAM" id="MobiDB-lite"/>
    </source>
</evidence>
<accession>A0A7S3JC45</accession>
<protein>
    <submittedName>
        <fullName evidence="2">Uncharacterized protein</fullName>
    </submittedName>
</protein>
<sequence length="183" mass="21319">MSNKTYNQNKALTSKKQRDYAFNTHSKFSKFQRDIRNCIHKDKEKEVKIPEKIKTSQLGIESDDDDDDDLQMCPEKPNENIPVPHKLDPIYKARFSNEFKPNPNNNLDAETDDKLISWTEGRTRDRRPKSGQISVFLNDPTDGLISHSPKGEESKVQTDDFKCETPKKQDLYCEIDKKLEEIK</sequence>
<proteinExistence type="predicted"/>
<dbReference type="EMBL" id="HBII01021353">
    <property type="protein sequence ID" value="CAE0349967.1"/>
    <property type="molecule type" value="Transcribed_RNA"/>
</dbReference>
<feature type="compositionally biased region" description="Acidic residues" evidence="1">
    <location>
        <begin position="61"/>
        <end position="70"/>
    </location>
</feature>
<evidence type="ECO:0000313" key="2">
    <source>
        <dbReference type="EMBL" id="CAE0349967.1"/>
    </source>
</evidence>
<reference evidence="2" key="1">
    <citation type="submission" date="2021-01" db="EMBL/GenBank/DDBJ databases">
        <authorList>
            <person name="Corre E."/>
            <person name="Pelletier E."/>
            <person name="Niang G."/>
            <person name="Scheremetjew M."/>
            <person name="Finn R."/>
            <person name="Kale V."/>
            <person name="Holt S."/>
            <person name="Cochrane G."/>
            <person name="Meng A."/>
            <person name="Brown T."/>
            <person name="Cohen L."/>
        </authorList>
    </citation>
    <scope>NUCLEOTIDE SEQUENCE</scope>
    <source>
        <strain evidence="2">FSP1.4</strain>
    </source>
</reference>
<feature type="region of interest" description="Disordered" evidence="1">
    <location>
        <begin position="118"/>
        <end position="159"/>
    </location>
</feature>
<feature type="region of interest" description="Disordered" evidence="1">
    <location>
        <begin position="50"/>
        <end position="86"/>
    </location>
</feature>
<feature type="compositionally biased region" description="Basic and acidic residues" evidence="1">
    <location>
        <begin position="149"/>
        <end position="159"/>
    </location>
</feature>
<name>A0A7S3JC45_9SPIT</name>
<organism evidence="2">
    <name type="scientific">Euplotes harpa</name>
    <dbReference type="NCBI Taxonomy" id="151035"/>
    <lineage>
        <taxon>Eukaryota</taxon>
        <taxon>Sar</taxon>
        <taxon>Alveolata</taxon>
        <taxon>Ciliophora</taxon>
        <taxon>Intramacronucleata</taxon>
        <taxon>Spirotrichea</taxon>
        <taxon>Hypotrichia</taxon>
        <taxon>Euplotida</taxon>
        <taxon>Euplotidae</taxon>
        <taxon>Euplotes</taxon>
    </lineage>
</organism>
<gene>
    <name evidence="2" type="ORF">EHAR0213_LOCUS8880</name>
</gene>